<sequence length="277" mass="30507">MTPHIPERFMRRVRRHLVAASCFPDHPLLMMIQGPPGDGKSYQLAQTLREWQVALFVESGAQLSGRMEAASLDKLRGLLEAVELYCEKNPGAWPAIVLEDFDLSPAGQRDDVRYTVNSQLLTGALMNLAEGVPLHGSGRVPQRRIPIFITGNDFSILHGPLMRPGRMDIFTWEPNAAERFAVIAALIRRHIPRADDGAIHKLLKAHPRAPVAAFSAAVRACLADRALEYVTTTGSMDIEHLRHRFGDVAALDLGLDEVAAALEQSAEGPRSFLGGRR</sequence>
<dbReference type="EMBL" id="WEGH01000006">
    <property type="protein sequence ID" value="MQY09270.1"/>
    <property type="molecule type" value="Genomic_DNA"/>
</dbReference>
<proteinExistence type="inferred from homology"/>
<dbReference type="OrthoDB" id="2078596at2"/>
<dbReference type="SUPFAM" id="SSF52540">
    <property type="entry name" value="P-loop containing nucleoside triphosphate hydrolases"/>
    <property type="match status" value="1"/>
</dbReference>
<dbReference type="PANTHER" id="PTHR32429">
    <property type="match status" value="1"/>
</dbReference>
<gene>
    <name evidence="3" type="ORF">ACRB68_73890</name>
</gene>
<organism evidence="3 4">
    <name type="scientific">Actinomadura macrotermitis</name>
    <dbReference type="NCBI Taxonomy" id="2585200"/>
    <lineage>
        <taxon>Bacteria</taxon>
        <taxon>Bacillati</taxon>
        <taxon>Actinomycetota</taxon>
        <taxon>Actinomycetes</taxon>
        <taxon>Streptosporangiales</taxon>
        <taxon>Thermomonosporaceae</taxon>
        <taxon>Actinomadura</taxon>
    </lineage>
</organism>
<evidence type="ECO:0000259" key="2">
    <source>
        <dbReference type="Pfam" id="PF00004"/>
    </source>
</evidence>
<accession>A0A7K0C732</accession>
<dbReference type="GO" id="GO:0016887">
    <property type="term" value="F:ATP hydrolysis activity"/>
    <property type="evidence" value="ECO:0007669"/>
    <property type="project" value="InterPro"/>
</dbReference>
<comment type="similarity">
    <text evidence="1">Belongs to the RuBisCO activase family.</text>
</comment>
<dbReference type="Proteomes" id="UP000487268">
    <property type="component" value="Unassembled WGS sequence"/>
</dbReference>
<keyword evidence="4" id="KW-1185">Reference proteome</keyword>
<evidence type="ECO:0000313" key="4">
    <source>
        <dbReference type="Proteomes" id="UP000487268"/>
    </source>
</evidence>
<reference evidence="3 4" key="1">
    <citation type="submission" date="2019-10" db="EMBL/GenBank/DDBJ databases">
        <title>Actinomadura rubteroloni sp. nov. and Actinomadura macrotermitis sp. nov., isolated from the gut of fungus growing-termite Macrotermes natalensis.</title>
        <authorList>
            <person name="Benndorf R."/>
            <person name="Martin K."/>
            <person name="Kuefner M."/>
            <person name="De Beer W."/>
            <person name="Kaster A.-K."/>
            <person name="Vollmers J."/>
            <person name="Poulsen M."/>
            <person name="Beemelmanns C."/>
        </authorList>
    </citation>
    <scope>NUCLEOTIDE SEQUENCE [LARGE SCALE GENOMIC DNA]</scope>
    <source>
        <strain evidence="3 4">RB68</strain>
    </source>
</reference>
<dbReference type="InterPro" id="IPR027417">
    <property type="entry name" value="P-loop_NTPase"/>
</dbReference>
<dbReference type="InterPro" id="IPR003959">
    <property type="entry name" value="ATPase_AAA_core"/>
</dbReference>
<evidence type="ECO:0000313" key="3">
    <source>
        <dbReference type="EMBL" id="MQY09270.1"/>
    </source>
</evidence>
<dbReference type="PANTHER" id="PTHR32429:SF11">
    <property type="entry name" value="RIBULOSE BISPHOSPHATE CARBOXYLASE_OXYGENASE ACTIVASE, CHLOROPLASTIC"/>
    <property type="match status" value="1"/>
</dbReference>
<dbReference type="RefSeq" id="WP_153541076.1">
    <property type="nucleotide sequence ID" value="NZ_WEGH01000006.1"/>
</dbReference>
<protein>
    <recommendedName>
        <fullName evidence="2">ATPase AAA-type core domain-containing protein</fullName>
    </recommendedName>
</protein>
<comment type="caution">
    <text evidence="3">The sequence shown here is derived from an EMBL/GenBank/DDBJ whole genome shotgun (WGS) entry which is preliminary data.</text>
</comment>
<name>A0A7K0C732_9ACTN</name>
<feature type="domain" description="ATPase AAA-type core" evidence="2">
    <location>
        <begin position="30"/>
        <end position="171"/>
    </location>
</feature>
<dbReference type="Gene3D" id="3.40.50.300">
    <property type="entry name" value="P-loop containing nucleotide triphosphate hydrolases"/>
    <property type="match status" value="1"/>
</dbReference>
<dbReference type="AlphaFoldDB" id="A0A7K0C732"/>
<dbReference type="InterPro" id="IPR044960">
    <property type="entry name" value="RCA-like"/>
</dbReference>
<dbReference type="GO" id="GO:0005524">
    <property type="term" value="F:ATP binding"/>
    <property type="evidence" value="ECO:0007669"/>
    <property type="project" value="InterPro"/>
</dbReference>
<dbReference type="Pfam" id="PF00004">
    <property type="entry name" value="AAA"/>
    <property type="match status" value="1"/>
</dbReference>
<evidence type="ECO:0000256" key="1">
    <source>
        <dbReference type="ARBA" id="ARBA00025781"/>
    </source>
</evidence>